<evidence type="ECO:0000259" key="7">
    <source>
        <dbReference type="Pfam" id="PF07522"/>
    </source>
</evidence>
<dbReference type="GO" id="GO:0006303">
    <property type="term" value="P:double-strand break repair via nonhomologous end joining"/>
    <property type="evidence" value="ECO:0007669"/>
    <property type="project" value="TreeGrafter"/>
</dbReference>
<dbReference type="InterPro" id="IPR036866">
    <property type="entry name" value="RibonucZ/Hydroxyglut_hydro"/>
</dbReference>
<dbReference type="OrthoDB" id="262529at2759"/>
<keyword evidence="5" id="KW-0539">Nucleus</keyword>
<feature type="domain" description="DNA repair metallo-beta-lactamase" evidence="7">
    <location>
        <begin position="451"/>
        <end position="551"/>
    </location>
</feature>
<evidence type="ECO:0000256" key="1">
    <source>
        <dbReference type="ARBA" id="ARBA00004123"/>
    </source>
</evidence>
<evidence type="ECO:0000313" key="8">
    <source>
        <dbReference type="EMBL" id="ODM90203.1"/>
    </source>
</evidence>
<feature type="region of interest" description="Disordered" evidence="6">
    <location>
        <begin position="23"/>
        <end position="73"/>
    </location>
</feature>
<feature type="compositionally biased region" description="Polar residues" evidence="6">
    <location>
        <begin position="34"/>
        <end position="47"/>
    </location>
</feature>
<evidence type="ECO:0000256" key="5">
    <source>
        <dbReference type="ARBA" id="ARBA00023242"/>
    </source>
</evidence>
<dbReference type="PANTHER" id="PTHR23240:SF6">
    <property type="entry name" value="DNA CROSS-LINK REPAIR 1A PROTEIN"/>
    <property type="match status" value="1"/>
</dbReference>
<organism evidence="8 9">
    <name type="scientific">Orchesella cincta</name>
    <name type="common">Springtail</name>
    <name type="synonym">Podura cincta</name>
    <dbReference type="NCBI Taxonomy" id="48709"/>
    <lineage>
        <taxon>Eukaryota</taxon>
        <taxon>Metazoa</taxon>
        <taxon>Ecdysozoa</taxon>
        <taxon>Arthropoda</taxon>
        <taxon>Hexapoda</taxon>
        <taxon>Collembola</taxon>
        <taxon>Entomobryomorpha</taxon>
        <taxon>Entomobryoidea</taxon>
        <taxon>Orchesellidae</taxon>
        <taxon>Orchesellinae</taxon>
        <taxon>Orchesella</taxon>
    </lineage>
</organism>
<evidence type="ECO:0000313" key="9">
    <source>
        <dbReference type="Proteomes" id="UP000094527"/>
    </source>
</evidence>
<name>A0A1D2MB63_ORCCI</name>
<dbReference type="Pfam" id="PF07522">
    <property type="entry name" value="DRMBL"/>
    <property type="match status" value="1"/>
</dbReference>
<dbReference type="PANTHER" id="PTHR23240">
    <property type="entry name" value="DNA CROSS-LINK REPAIR PROTEIN PSO2/SNM1-RELATED"/>
    <property type="match status" value="1"/>
</dbReference>
<dbReference type="Gene3D" id="3.60.15.10">
    <property type="entry name" value="Ribonuclease Z/Hydroxyacylglutathione hydrolase-like"/>
    <property type="match status" value="1"/>
</dbReference>
<feature type="region of interest" description="Disordered" evidence="6">
    <location>
        <begin position="135"/>
        <end position="199"/>
    </location>
</feature>
<keyword evidence="9" id="KW-1185">Reference proteome</keyword>
<dbReference type="GO" id="GO:0005634">
    <property type="term" value="C:nucleus"/>
    <property type="evidence" value="ECO:0007669"/>
    <property type="project" value="UniProtKB-SubCell"/>
</dbReference>
<evidence type="ECO:0000256" key="4">
    <source>
        <dbReference type="ARBA" id="ARBA00023204"/>
    </source>
</evidence>
<evidence type="ECO:0000256" key="6">
    <source>
        <dbReference type="SAM" id="MobiDB-lite"/>
    </source>
</evidence>
<evidence type="ECO:0000256" key="2">
    <source>
        <dbReference type="ARBA" id="ARBA00010304"/>
    </source>
</evidence>
<dbReference type="CDD" id="cd16273">
    <property type="entry name" value="SNM1A-1C-like_MBL-fold"/>
    <property type="match status" value="1"/>
</dbReference>
<proteinExistence type="inferred from homology"/>
<dbReference type="AlphaFoldDB" id="A0A1D2MB63"/>
<sequence length="559" mass="62356">MASTSRKGTKKTFTFKKRTVLEDDDDDFDDFKPSKSNPFPSTSSAVTTKKELKASSCPPGDDSDKPCGAETEAAAATDEIIEVEEIGVACRKLSQRSLSSSDQENVDDIQYVCKVSSSSGTSNGEVKASWKDLMGQMQKNQKEALQDSNVKVSFKRGLKQSPKPKGSTSKKAVQSPSTKNPRLGDSSNPKALPIPSVKPLKLEHVQENEICITDDEDEEFIREAELLESSQEALKPQVLKEPIVPKSSKNLAPIFLPASERKAYRVPKPERPTIDRPLRRHKDESLSFLQETSGVPFCVDAFNYGLIPGMEVYFLSHYHSDHYIGLSKKFCKTLVCSRPTGNLVRMKSYVEEKCIRKLCMNKPYIICGSEITLIDANHCPGSVMFIFRLRTGQAILHTGDFRYTPDMLQNPYLDGLRKERVYFTLAEAIGSKVFGNYDKRKILNALENPKFSSLLASDENNAKIHVVPMFSISAKNLQEYLDKRPQFSNIIGIKPSGWQFSSAGSGCSVKTHYGDTVTVVGVPYSEHSSFSELREFVTSLKPKKVQPTVNVVTQRKEEK</sequence>
<comment type="similarity">
    <text evidence="2">Belongs to the DNA repair metallo-beta-lactamase (DRMBL) family.</text>
</comment>
<dbReference type="GO" id="GO:0035312">
    <property type="term" value="F:5'-3' DNA exonuclease activity"/>
    <property type="evidence" value="ECO:0007669"/>
    <property type="project" value="TreeGrafter"/>
</dbReference>
<dbReference type="SUPFAM" id="SSF56281">
    <property type="entry name" value="Metallo-hydrolase/oxidoreductase"/>
    <property type="match status" value="1"/>
</dbReference>
<protein>
    <submittedName>
        <fullName evidence="8">DNA cross-link repair 1A protein</fullName>
    </submittedName>
</protein>
<keyword evidence="3" id="KW-0227">DNA damage</keyword>
<feature type="compositionally biased region" description="Polar residues" evidence="6">
    <location>
        <begin position="166"/>
        <end position="189"/>
    </location>
</feature>
<evidence type="ECO:0000256" key="3">
    <source>
        <dbReference type="ARBA" id="ARBA00022763"/>
    </source>
</evidence>
<reference evidence="8 9" key="1">
    <citation type="journal article" date="2016" name="Genome Biol. Evol.">
        <title>Gene Family Evolution Reflects Adaptation to Soil Environmental Stressors in the Genome of the Collembolan Orchesella cincta.</title>
        <authorList>
            <person name="Faddeeva-Vakhrusheva A."/>
            <person name="Derks M.F."/>
            <person name="Anvar S.Y."/>
            <person name="Agamennone V."/>
            <person name="Suring W."/>
            <person name="Smit S."/>
            <person name="van Straalen N.M."/>
            <person name="Roelofs D."/>
        </authorList>
    </citation>
    <scope>NUCLEOTIDE SEQUENCE [LARGE SCALE GENOMIC DNA]</scope>
    <source>
        <tissue evidence="8">Mixed pool</tissue>
    </source>
</reference>
<dbReference type="GO" id="GO:0036297">
    <property type="term" value="P:interstrand cross-link repair"/>
    <property type="evidence" value="ECO:0007669"/>
    <property type="project" value="TreeGrafter"/>
</dbReference>
<dbReference type="Proteomes" id="UP000094527">
    <property type="component" value="Unassembled WGS sequence"/>
</dbReference>
<dbReference type="InterPro" id="IPR011084">
    <property type="entry name" value="DRMBL"/>
</dbReference>
<dbReference type="EMBL" id="LJIJ01002116">
    <property type="protein sequence ID" value="ODM90203.1"/>
    <property type="molecule type" value="Genomic_DNA"/>
</dbReference>
<comment type="caution">
    <text evidence="8">The sequence shown here is derived from an EMBL/GenBank/DDBJ whole genome shotgun (WGS) entry which is preliminary data.</text>
</comment>
<comment type="subcellular location">
    <subcellularLocation>
        <location evidence="1">Nucleus</location>
    </subcellularLocation>
</comment>
<dbReference type="GO" id="GO:0003684">
    <property type="term" value="F:damaged DNA binding"/>
    <property type="evidence" value="ECO:0007669"/>
    <property type="project" value="TreeGrafter"/>
</dbReference>
<dbReference type="STRING" id="48709.A0A1D2MB63"/>
<keyword evidence="4" id="KW-0234">DNA repair</keyword>
<accession>A0A1D2MB63</accession>
<gene>
    <name evidence="8" type="ORF">Ocin01_16482</name>
</gene>